<dbReference type="RefSeq" id="WP_046562432.1">
    <property type="nucleotide sequence ID" value="NZ_CP010975.1"/>
</dbReference>
<organism evidence="2 3">
    <name type="scientific">Kangiella geojedonensis</name>
    <dbReference type="NCBI Taxonomy" id="914150"/>
    <lineage>
        <taxon>Bacteria</taxon>
        <taxon>Pseudomonadati</taxon>
        <taxon>Pseudomonadota</taxon>
        <taxon>Gammaproteobacteria</taxon>
        <taxon>Kangiellales</taxon>
        <taxon>Kangiellaceae</taxon>
        <taxon>Kangiella</taxon>
    </lineage>
</organism>
<keyword evidence="3" id="KW-1185">Reference proteome</keyword>
<evidence type="ECO:0000313" key="2">
    <source>
        <dbReference type="EMBL" id="AKE52779.1"/>
    </source>
</evidence>
<dbReference type="Pfam" id="PF13698">
    <property type="entry name" value="DUF4156"/>
    <property type="match status" value="1"/>
</dbReference>
<accession>A0A0F6TRL4</accession>
<dbReference type="KEGG" id="kge:TQ33_1841"/>
<gene>
    <name evidence="2" type="ORF">TQ33_1841</name>
</gene>
<proteinExistence type="predicted"/>
<dbReference type="InterPro" id="IPR025294">
    <property type="entry name" value="DUF4156"/>
</dbReference>
<protein>
    <submittedName>
        <fullName evidence="2">Membrane protein</fullName>
    </submittedName>
</protein>
<sequence length="116" mass="12596">MKKLVLIIFWGISLAACSAIQTKPGAENIELVNEVPSKTKCTYLGEIAGSQGNWATGDFTSNENLVVGARNDLRNKAFDLGGNLVYIQDHKNTNAWGSLGTTNTTVIGKVYRCNFQ</sequence>
<evidence type="ECO:0000256" key="1">
    <source>
        <dbReference type="SAM" id="SignalP"/>
    </source>
</evidence>
<feature type="chain" id="PRO_5002510439" evidence="1">
    <location>
        <begin position="19"/>
        <end position="116"/>
    </location>
</feature>
<dbReference type="Proteomes" id="UP000034071">
    <property type="component" value="Chromosome"/>
</dbReference>
<dbReference type="HOGENOM" id="CLU_128258_0_0_6"/>
<name>A0A0F6TRL4_9GAMM</name>
<keyword evidence="1" id="KW-0732">Signal</keyword>
<evidence type="ECO:0000313" key="3">
    <source>
        <dbReference type="Proteomes" id="UP000034071"/>
    </source>
</evidence>
<dbReference type="EMBL" id="CP010975">
    <property type="protein sequence ID" value="AKE52779.1"/>
    <property type="molecule type" value="Genomic_DNA"/>
</dbReference>
<dbReference type="PROSITE" id="PS51257">
    <property type="entry name" value="PROKAR_LIPOPROTEIN"/>
    <property type="match status" value="1"/>
</dbReference>
<dbReference type="AlphaFoldDB" id="A0A0F6TRL4"/>
<feature type="signal peptide" evidence="1">
    <location>
        <begin position="1"/>
        <end position="18"/>
    </location>
</feature>
<reference evidence="2" key="1">
    <citation type="submission" date="2015-02" db="EMBL/GenBank/DDBJ databases">
        <title>Complete genome sequence of Kangiella geojedonensis strain YCS-5T.</title>
        <authorList>
            <person name="Kim K.M."/>
        </authorList>
    </citation>
    <scope>NUCLEOTIDE SEQUENCE [LARGE SCALE GENOMIC DNA]</scope>
    <source>
        <strain evidence="2">YCS-5</strain>
    </source>
</reference>